<reference evidence="5 6" key="1">
    <citation type="journal article" date="2021" name="BMC Genomics">
        <title>Datura genome reveals duplications of psychoactive alkaloid biosynthetic genes and high mutation rate following tissue culture.</title>
        <authorList>
            <person name="Rajewski A."/>
            <person name="Carter-House D."/>
            <person name="Stajich J."/>
            <person name="Litt A."/>
        </authorList>
    </citation>
    <scope>NUCLEOTIDE SEQUENCE [LARGE SCALE GENOMIC DNA]</scope>
    <source>
        <strain evidence="5">AR-01</strain>
    </source>
</reference>
<evidence type="ECO:0000256" key="2">
    <source>
        <dbReference type="ARBA" id="ARBA00023026"/>
    </source>
</evidence>
<dbReference type="Pfam" id="PF01476">
    <property type="entry name" value="LysM"/>
    <property type="match status" value="1"/>
</dbReference>
<accession>A0ABS8VAD9</accession>
<dbReference type="SUPFAM" id="SSF54106">
    <property type="entry name" value="LysM domain"/>
    <property type="match status" value="1"/>
</dbReference>
<evidence type="ECO:0000313" key="6">
    <source>
        <dbReference type="Proteomes" id="UP000823775"/>
    </source>
</evidence>
<dbReference type="PANTHER" id="PTHR34997">
    <property type="entry name" value="AM15"/>
    <property type="match status" value="1"/>
</dbReference>
<keyword evidence="3" id="KW-0732">Signal</keyword>
<keyword evidence="1" id="KW-0147">Chitin-binding</keyword>
<evidence type="ECO:0000259" key="4">
    <source>
        <dbReference type="PROSITE" id="PS51782"/>
    </source>
</evidence>
<proteinExistence type="predicted"/>
<dbReference type="SMART" id="SM00257">
    <property type="entry name" value="LysM"/>
    <property type="match status" value="1"/>
</dbReference>
<organism evidence="5 6">
    <name type="scientific">Datura stramonium</name>
    <name type="common">Jimsonweed</name>
    <name type="synonym">Common thornapple</name>
    <dbReference type="NCBI Taxonomy" id="4076"/>
    <lineage>
        <taxon>Eukaryota</taxon>
        <taxon>Viridiplantae</taxon>
        <taxon>Streptophyta</taxon>
        <taxon>Embryophyta</taxon>
        <taxon>Tracheophyta</taxon>
        <taxon>Spermatophyta</taxon>
        <taxon>Magnoliopsida</taxon>
        <taxon>eudicotyledons</taxon>
        <taxon>Gunneridae</taxon>
        <taxon>Pentapetalae</taxon>
        <taxon>asterids</taxon>
        <taxon>lamiids</taxon>
        <taxon>Solanales</taxon>
        <taxon>Solanaceae</taxon>
        <taxon>Solanoideae</taxon>
        <taxon>Datureae</taxon>
        <taxon>Datura</taxon>
    </lineage>
</organism>
<feature type="signal peptide" evidence="3">
    <location>
        <begin position="1"/>
        <end position="27"/>
    </location>
</feature>
<dbReference type="Gene3D" id="3.10.350.10">
    <property type="entry name" value="LysM domain"/>
    <property type="match status" value="1"/>
</dbReference>
<dbReference type="Proteomes" id="UP000823775">
    <property type="component" value="Unassembled WGS sequence"/>
</dbReference>
<feature type="chain" id="PRO_5046112440" description="LysM domain-containing protein" evidence="3">
    <location>
        <begin position="28"/>
        <end position="92"/>
    </location>
</feature>
<protein>
    <recommendedName>
        <fullName evidence="4">LysM domain-containing protein</fullName>
    </recommendedName>
</protein>
<name>A0ABS8VAD9_DATST</name>
<dbReference type="InterPro" id="IPR018392">
    <property type="entry name" value="LysM"/>
</dbReference>
<keyword evidence="6" id="KW-1185">Reference proteome</keyword>
<dbReference type="CDD" id="cd00118">
    <property type="entry name" value="LysM"/>
    <property type="match status" value="1"/>
</dbReference>
<dbReference type="InterPro" id="IPR052210">
    <property type="entry name" value="LysM1-like"/>
</dbReference>
<comment type="caution">
    <text evidence="5">The sequence shown here is derived from an EMBL/GenBank/DDBJ whole genome shotgun (WGS) entry which is preliminary data.</text>
</comment>
<dbReference type="EMBL" id="JACEIK010003977">
    <property type="protein sequence ID" value="MCD9643714.1"/>
    <property type="molecule type" value="Genomic_DNA"/>
</dbReference>
<feature type="domain" description="LysM" evidence="4">
    <location>
        <begin position="44"/>
        <end position="88"/>
    </location>
</feature>
<sequence length="92" mass="9554">MAGSNNQAAKNLALFLSFLLIALVVESRQIAIAGKNDANLVCNSVYGAALGDTCAGVAAEFKLTVIEFGALNPNMNCDDIFVGQWLCVDGSA</sequence>
<evidence type="ECO:0000256" key="1">
    <source>
        <dbReference type="ARBA" id="ARBA00022669"/>
    </source>
</evidence>
<dbReference type="PANTHER" id="PTHR34997:SF1">
    <property type="entry name" value="PEPTIDOGLYCAN-BINDING LYSIN DOMAIN"/>
    <property type="match status" value="1"/>
</dbReference>
<evidence type="ECO:0000313" key="5">
    <source>
        <dbReference type="EMBL" id="MCD9643714.1"/>
    </source>
</evidence>
<evidence type="ECO:0000256" key="3">
    <source>
        <dbReference type="SAM" id="SignalP"/>
    </source>
</evidence>
<dbReference type="PROSITE" id="PS51782">
    <property type="entry name" value="LYSM"/>
    <property type="match status" value="1"/>
</dbReference>
<dbReference type="InterPro" id="IPR036779">
    <property type="entry name" value="LysM_dom_sf"/>
</dbReference>
<gene>
    <name evidence="5" type="ORF">HAX54_031372</name>
</gene>
<keyword evidence="2" id="KW-0843">Virulence</keyword>